<accession>A0ABR2JRU4</accession>
<evidence type="ECO:0000313" key="1">
    <source>
        <dbReference type="EMBL" id="KAK8881424.1"/>
    </source>
</evidence>
<organism evidence="1 2">
    <name type="scientific">Tritrichomonas musculus</name>
    <dbReference type="NCBI Taxonomy" id="1915356"/>
    <lineage>
        <taxon>Eukaryota</taxon>
        <taxon>Metamonada</taxon>
        <taxon>Parabasalia</taxon>
        <taxon>Tritrichomonadida</taxon>
        <taxon>Tritrichomonadidae</taxon>
        <taxon>Tritrichomonas</taxon>
    </lineage>
</organism>
<comment type="caution">
    <text evidence="1">The sequence shown here is derived from an EMBL/GenBank/DDBJ whole genome shotgun (WGS) entry which is preliminary data.</text>
</comment>
<evidence type="ECO:0000313" key="2">
    <source>
        <dbReference type="Proteomes" id="UP001470230"/>
    </source>
</evidence>
<protein>
    <recommendedName>
        <fullName evidence="3">Capsular polysaccharide synthesis protein</fullName>
    </recommendedName>
</protein>
<dbReference type="Pfam" id="PF05704">
    <property type="entry name" value="Caps_synth"/>
    <property type="match status" value="1"/>
</dbReference>
<dbReference type="Gene3D" id="3.40.50.150">
    <property type="entry name" value="Vaccinia Virus protein VP39"/>
    <property type="match status" value="1"/>
</dbReference>
<keyword evidence="2" id="KW-1185">Reference proteome</keyword>
<dbReference type="SUPFAM" id="SSF53448">
    <property type="entry name" value="Nucleotide-diphospho-sugar transferases"/>
    <property type="match status" value="1"/>
</dbReference>
<dbReference type="Proteomes" id="UP001470230">
    <property type="component" value="Unassembled WGS sequence"/>
</dbReference>
<dbReference type="EMBL" id="JAPFFF010000010">
    <property type="protein sequence ID" value="KAK8881424.1"/>
    <property type="molecule type" value="Genomic_DNA"/>
</dbReference>
<proteinExistence type="predicted"/>
<sequence length="441" mass="52323">MDKSSVFFEFGSGGSTHQAAKRNLKIYTVEAAQCWILQLQREFQQIKRMNPNFNPKITYLVADIQTSIQPSPDDILKYVRIYNHSQYKADLILIDGKFRLACLMNVYQQIDENTVIFLHEPDKRSFKDIFTNYFDIIEEVNKSYILKRKKGSSNLSSEVVSKHETDDIQYSDQLVQMTKYIHKNFYGLYEKYKNKSDSEAIKPKEKQVWIFWWQSIEKAPQIVQICYKSVLKNFKGGKVILITEQNYKDYTDIPQTVIDKLKKGRFSLTHFSDILRVSLLSKNGGLWLDSTIFLPSEIPSEFFEHSFYSIRAEDDFWIVFGKWCGFTQSSFINGIVTSFCRDFFYEYWEKFNDLADYFLIDFVILFGYEYIPAFRRSIQLIRFMHQKFLLLERTFSDVYSNETFNSILNSSNFFKLSYKKGFPTKVNESITNYGYFLEHYK</sequence>
<name>A0ABR2JRU4_9EUKA</name>
<dbReference type="InterPro" id="IPR029044">
    <property type="entry name" value="Nucleotide-diphossugar_trans"/>
</dbReference>
<reference evidence="1 2" key="1">
    <citation type="submission" date="2024-04" db="EMBL/GenBank/DDBJ databases">
        <title>Tritrichomonas musculus Genome.</title>
        <authorList>
            <person name="Alves-Ferreira E."/>
            <person name="Grigg M."/>
            <person name="Lorenzi H."/>
            <person name="Galac M."/>
        </authorList>
    </citation>
    <scope>NUCLEOTIDE SEQUENCE [LARGE SCALE GENOMIC DNA]</scope>
    <source>
        <strain evidence="1 2">EAF2021</strain>
    </source>
</reference>
<evidence type="ECO:0008006" key="3">
    <source>
        <dbReference type="Google" id="ProtNLM"/>
    </source>
</evidence>
<dbReference type="InterPro" id="IPR008441">
    <property type="entry name" value="AfumC-like_glycosyl_Trfase"/>
</dbReference>
<gene>
    <name evidence="1" type="ORF">M9Y10_004160</name>
</gene>
<dbReference type="InterPro" id="IPR029063">
    <property type="entry name" value="SAM-dependent_MTases_sf"/>
</dbReference>